<dbReference type="AlphaFoldDB" id="A0A1I2IXP9"/>
<name>A0A1I2IXP9_9FLAO</name>
<dbReference type="Proteomes" id="UP000198596">
    <property type="component" value="Unassembled WGS sequence"/>
</dbReference>
<evidence type="ECO:0000313" key="3">
    <source>
        <dbReference type="EMBL" id="SFF45261.1"/>
    </source>
</evidence>
<evidence type="ECO:0000313" key="4">
    <source>
        <dbReference type="Proteomes" id="UP000198596"/>
    </source>
</evidence>
<evidence type="ECO:0000256" key="1">
    <source>
        <dbReference type="SAM" id="MobiDB-lite"/>
    </source>
</evidence>
<protein>
    <submittedName>
        <fullName evidence="3">Cu+-exporting ATPase</fullName>
    </submittedName>
</protein>
<accession>A0A1I2IXP9</accession>
<evidence type="ECO:0000259" key="2">
    <source>
        <dbReference type="Pfam" id="PF19335"/>
    </source>
</evidence>
<dbReference type="Pfam" id="PF19335">
    <property type="entry name" value="HMBD"/>
    <property type="match status" value="1"/>
</dbReference>
<dbReference type="InterPro" id="IPR045800">
    <property type="entry name" value="HMBD"/>
</dbReference>
<gene>
    <name evidence="3" type="ORF">SAMN04488131_1249</name>
</gene>
<reference evidence="4" key="1">
    <citation type="submission" date="2016-10" db="EMBL/GenBank/DDBJ databases">
        <authorList>
            <person name="Varghese N."/>
            <person name="Submissions S."/>
        </authorList>
    </citation>
    <scope>NUCLEOTIDE SEQUENCE [LARGE SCALE GENOMIC DNA]</scope>
    <source>
        <strain evidence="4">CGMCC 1.9227</strain>
    </source>
</reference>
<proteinExistence type="predicted"/>
<feature type="region of interest" description="Disordered" evidence="1">
    <location>
        <begin position="1"/>
        <end position="51"/>
    </location>
</feature>
<dbReference type="EMBL" id="FONQ01000024">
    <property type="protein sequence ID" value="SFF45261.1"/>
    <property type="molecule type" value="Genomic_DNA"/>
</dbReference>
<organism evidence="3 4">
    <name type="scientific">Flavobacterium xueshanense</name>
    <dbReference type="NCBI Taxonomy" id="935223"/>
    <lineage>
        <taxon>Bacteria</taxon>
        <taxon>Pseudomonadati</taxon>
        <taxon>Bacteroidota</taxon>
        <taxon>Flavobacteriia</taxon>
        <taxon>Flavobacteriales</taxon>
        <taxon>Flavobacteriaceae</taxon>
        <taxon>Flavobacterium</taxon>
    </lineage>
</organism>
<dbReference type="STRING" id="935223.SAMN04488131_1249"/>
<dbReference type="RefSeq" id="WP_396230413.1">
    <property type="nucleotide sequence ID" value="NZ_FONQ01000024.1"/>
</dbReference>
<dbReference type="GO" id="GO:0046872">
    <property type="term" value="F:metal ion binding"/>
    <property type="evidence" value="ECO:0007669"/>
    <property type="project" value="InterPro"/>
</dbReference>
<feature type="domain" description="Heavy metal binding" evidence="2">
    <location>
        <begin position="31"/>
        <end position="51"/>
    </location>
</feature>
<sequence length="51" mass="5699">MSIYSLAQAQDMKGMNMSKKEKTQKVQPTTYTCPMHPEIHADKPGKCPKCG</sequence>
<keyword evidence="4" id="KW-1185">Reference proteome</keyword>